<name>A0AA86NQL9_9EUKA</name>
<keyword evidence="4" id="KW-1185">Reference proteome</keyword>
<comment type="caution">
    <text evidence="2">The sequence shown here is derived from an EMBL/GenBank/DDBJ whole genome shotgun (WGS) entry which is preliminary data.</text>
</comment>
<organism evidence="2">
    <name type="scientific">Hexamita inflata</name>
    <dbReference type="NCBI Taxonomy" id="28002"/>
    <lineage>
        <taxon>Eukaryota</taxon>
        <taxon>Metamonada</taxon>
        <taxon>Diplomonadida</taxon>
        <taxon>Hexamitidae</taxon>
        <taxon>Hexamitinae</taxon>
        <taxon>Hexamita</taxon>
    </lineage>
</organism>
<dbReference type="EMBL" id="CAXDID020000093">
    <property type="protein sequence ID" value="CAL6023301.1"/>
    <property type="molecule type" value="Genomic_DNA"/>
</dbReference>
<dbReference type="AlphaFoldDB" id="A0AA86NQL9"/>
<feature type="coiled-coil region" evidence="1">
    <location>
        <begin position="147"/>
        <end position="248"/>
    </location>
</feature>
<evidence type="ECO:0000313" key="4">
    <source>
        <dbReference type="Proteomes" id="UP001642409"/>
    </source>
</evidence>
<feature type="coiled-coil region" evidence="1">
    <location>
        <begin position="11"/>
        <end position="70"/>
    </location>
</feature>
<evidence type="ECO:0000256" key="1">
    <source>
        <dbReference type="SAM" id="Coils"/>
    </source>
</evidence>
<keyword evidence="1" id="KW-0175">Coiled coil</keyword>
<accession>A0AA86NQL9</accession>
<reference evidence="3 4" key="2">
    <citation type="submission" date="2024-07" db="EMBL/GenBank/DDBJ databases">
        <authorList>
            <person name="Akdeniz Z."/>
        </authorList>
    </citation>
    <scope>NUCLEOTIDE SEQUENCE [LARGE SCALE GENOMIC DNA]</scope>
</reference>
<reference evidence="2" key="1">
    <citation type="submission" date="2023-06" db="EMBL/GenBank/DDBJ databases">
        <authorList>
            <person name="Kurt Z."/>
        </authorList>
    </citation>
    <scope>NUCLEOTIDE SEQUENCE</scope>
</reference>
<sequence>MAQLYELSKSLAELQTEQARTAQANSELRNNLLTFEKQQLQKSEFTNEQLQTLQKELEMHMNRVRQLELLMNDLNQFQGHKISLTHKLQVIESELNARTATLKTQYTDHLAELARQKASTKIDYQNALIDAFEETRMQTEHQIMHAAETLRSENESLQQEIQTLKSGYIKPNLTMKDPVIDDGFKAALVKKIQKQQKEIVEIEMQKHEQNEKIKTAQNNQAILISQLLRKFNDEKVSAKREMQALEKLLYVKTMELEKVRKIALKILQERADLEGVLYKCLDETFQREDNYESSAKEQMGAAEIRRLAVKWIEIIDGEKME</sequence>
<gene>
    <name evidence="2" type="ORF">HINF_LOCUS11698</name>
    <name evidence="3" type="ORF">HINF_LOCUS29066</name>
</gene>
<dbReference type="EMBL" id="CATOUU010000302">
    <property type="protein sequence ID" value="CAI9924053.1"/>
    <property type="molecule type" value="Genomic_DNA"/>
</dbReference>
<evidence type="ECO:0000313" key="2">
    <source>
        <dbReference type="EMBL" id="CAI9924053.1"/>
    </source>
</evidence>
<evidence type="ECO:0000313" key="3">
    <source>
        <dbReference type="EMBL" id="CAL6023301.1"/>
    </source>
</evidence>
<protein>
    <submittedName>
        <fullName evidence="2">Uncharacterized protein</fullName>
    </submittedName>
</protein>
<dbReference type="Proteomes" id="UP001642409">
    <property type="component" value="Unassembled WGS sequence"/>
</dbReference>
<proteinExistence type="predicted"/>